<sequence length="430" mass="48992">MRKSTTFGAVSILALWLLTALFLYKYNLGMPSYEGHWNKRWVNAETSAHFFNTLKRYDTRPFNEHYFAITFARACTDLVNPCVDAQIPHVPGSAQLPSPRINNEAIYTSFPPGSMIISYGVIKMTSLLSGIPISWEMLQWVDMLFWIVSILLIYFAISIITKASKYSTAISFLSVVPMLFALEPMHSHQVSMWAHQAFQVFAAGAFLLLAIGINRKTVIALGIVSALACWVEWTAYLMCIALFFIVLIHDIKNKSGYKSTIIYSSISIIGGLTLLWYYSFMVGLGPYFKELSIRAGERGLEITYVTWKDWWMSIYYSYGPWLISAILLLTTSLTVKKSDKFDKENYTKVYALIAIICFMLIENVAMFEHAITYTFDRLKLGFLISFIIALSAMRMEKSGKQTLLLIAVICVVSSVFSISELLDIYPRYWK</sequence>
<evidence type="ECO:0008006" key="4">
    <source>
        <dbReference type="Google" id="ProtNLM"/>
    </source>
</evidence>
<gene>
    <name evidence="2" type="ORF">PH362_18085</name>
</gene>
<evidence type="ECO:0000313" key="2">
    <source>
        <dbReference type="EMBL" id="MDB6373786.1"/>
    </source>
</evidence>
<feature type="transmembrane region" description="Helical" evidence="1">
    <location>
        <begin position="260"/>
        <end position="278"/>
    </location>
</feature>
<feature type="transmembrane region" description="Helical" evidence="1">
    <location>
        <begin position="402"/>
        <end position="422"/>
    </location>
</feature>
<comment type="caution">
    <text evidence="2">The sequence shown here is derived from an EMBL/GenBank/DDBJ whole genome shotgun (WGS) entry which is preliminary data.</text>
</comment>
<feature type="transmembrane region" description="Helical" evidence="1">
    <location>
        <begin position="143"/>
        <end position="160"/>
    </location>
</feature>
<feature type="transmembrane region" description="Helical" evidence="1">
    <location>
        <begin position="347"/>
        <end position="366"/>
    </location>
</feature>
<feature type="transmembrane region" description="Helical" evidence="1">
    <location>
        <begin position="194"/>
        <end position="213"/>
    </location>
</feature>
<evidence type="ECO:0000313" key="3">
    <source>
        <dbReference type="Proteomes" id="UP001212996"/>
    </source>
</evidence>
<dbReference type="RefSeq" id="WP_271867149.1">
    <property type="nucleotide sequence ID" value="NZ_JAQMFO010000029.1"/>
</dbReference>
<feature type="transmembrane region" description="Helical" evidence="1">
    <location>
        <begin position="166"/>
        <end position="182"/>
    </location>
</feature>
<name>A0AAW6BM28_9GAMM</name>
<accession>A0AAW6BM28</accession>
<keyword evidence="1" id="KW-1133">Transmembrane helix</keyword>
<dbReference type="Proteomes" id="UP001212996">
    <property type="component" value="Unassembled WGS sequence"/>
</dbReference>
<proteinExistence type="predicted"/>
<protein>
    <recommendedName>
        <fullName evidence="4">Beta-carotene 15,15'-monooxygenase</fullName>
    </recommendedName>
</protein>
<evidence type="ECO:0000256" key="1">
    <source>
        <dbReference type="SAM" id="Phobius"/>
    </source>
</evidence>
<reference evidence="2" key="1">
    <citation type="submission" date="2023-01" db="EMBL/GenBank/DDBJ databases">
        <title>Genome sequencing of Photorhabdus bodei 09-20.</title>
        <authorList>
            <person name="Kalindamar S."/>
            <person name="Kumru S."/>
        </authorList>
    </citation>
    <scope>NUCLEOTIDE SEQUENCE</scope>
    <source>
        <strain evidence="2">09-20</strain>
    </source>
</reference>
<feature type="transmembrane region" description="Helical" evidence="1">
    <location>
        <begin position="314"/>
        <end position="335"/>
    </location>
</feature>
<keyword evidence="1" id="KW-0472">Membrane</keyword>
<organism evidence="2 3">
    <name type="scientific">Photorhabdus bodei</name>
    <dbReference type="NCBI Taxonomy" id="2029681"/>
    <lineage>
        <taxon>Bacteria</taxon>
        <taxon>Pseudomonadati</taxon>
        <taxon>Pseudomonadota</taxon>
        <taxon>Gammaproteobacteria</taxon>
        <taxon>Enterobacterales</taxon>
        <taxon>Morganellaceae</taxon>
        <taxon>Photorhabdus</taxon>
    </lineage>
</organism>
<feature type="transmembrane region" description="Helical" evidence="1">
    <location>
        <begin position="7"/>
        <end position="24"/>
    </location>
</feature>
<dbReference type="EMBL" id="JAQMFO010000029">
    <property type="protein sequence ID" value="MDB6373786.1"/>
    <property type="molecule type" value="Genomic_DNA"/>
</dbReference>
<feature type="transmembrane region" description="Helical" evidence="1">
    <location>
        <begin position="219"/>
        <end position="248"/>
    </location>
</feature>
<keyword evidence="1" id="KW-0812">Transmembrane</keyword>
<dbReference type="AlphaFoldDB" id="A0AAW6BM28"/>